<evidence type="ECO:0000313" key="4">
    <source>
        <dbReference type="Proteomes" id="UP000566819"/>
    </source>
</evidence>
<gene>
    <name evidence="3" type="ORF">G7Y89_g8666</name>
</gene>
<protein>
    <recommendedName>
        <fullName evidence="5">Histidine acid phosphatase</fullName>
    </recommendedName>
</protein>
<dbReference type="InterPro" id="IPR029033">
    <property type="entry name" value="His_PPase_superfam"/>
</dbReference>
<proteinExistence type="predicted"/>
<dbReference type="PANTHER" id="PTHR11567">
    <property type="entry name" value="ACID PHOSPHATASE-RELATED"/>
    <property type="match status" value="1"/>
</dbReference>
<evidence type="ECO:0000313" key="3">
    <source>
        <dbReference type="EMBL" id="KAF4629476.1"/>
    </source>
</evidence>
<dbReference type="AlphaFoldDB" id="A0A8H4RHR5"/>
<dbReference type="SUPFAM" id="SSF53254">
    <property type="entry name" value="Phosphoglycerate mutase-like"/>
    <property type="match status" value="1"/>
</dbReference>
<dbReference type="Gene3D" id="3.40.50.1240">
    <property type="entry name" value="Phosphoglycerate mutase-like"/>
    <property type="match status" value="1"/>
</dbReference>
<dbReference type="EMBL" id="JAAMPI010000672">
    <property type="protein sequence ID" value="KAF4629476.1"/>
    <property type="molecule type" value="Genomic_DNA"/>
</dbReference>
<sequence length="480" mass="49971">MLSIQLASLALIAVLTPAVSAETVLGAFIYHRHGDRTTKSYPPTKLTPLGYQEVYQSGGFYNSRYVSNTSSSQIYGISSVAVKNSQISVQAAVDDVLDDSAIGFLQGLYPPIGLAGAELLANGSTIEPPLGGYQLIPVNELASLASVANSGDATWLQGASGCQNAITDSNEYFFSQDFMDFSNKTASFYQSILPVINNTFTSATDIYKNAYAVWDLIQVSLIHNKTIQSSELLTPSTITQLQTLADHHEFALAYNASSPVRAISGMSLAGMILQQLNGTLTSTGPLLSIQFGEYASFLSFFGLASLPSVSANFTGIVDFASSMAFELVTNATVSGTTYPALSDISVRFMFSNGSAADAPFMPYPLFGQSSLEVPWNTFVNEMNNFAVTNQTAFCQLCGSASDGCSTTSTVATPSPTPTAATSVGGSGMSAAIGGVIGAMVTLAVILGVEAVVLLIGGLKVVKKSAGGSAVELGAVTGGKI</sequence>
<dbReference type="PANTHER" id="PTHR11567:SF142">
    <property type="entry name" value="PHOSPHOGLYCERATE MUTASE-LIKE PROTEIN"/>
    <property type="match status" value="1"/>
</dbReference>
<evidence type="ECO:0000256" key="1">
    <source>
        <dbReference type="SAM" id="Phobius"/>
    </source>
</evidence>
<keyword evidence="4" id="KW-1185">Reference proteome</keyword>
<dbReference type="InterPro" id="IPR050645">
    <property type="entry name" value="Histidine_acid_phosphatase"/>
</dbReference>
<evidence type="ECO:0000256" key="2">
    <source>
        <dbReference type="SAM" id="SignalP"/>
    </source>
</evidence>
<name>A0A8H4RHR5_9HELO</name>
<feature type="signal peptide" evidence="2">
    <location>
        <begin position="1"/>
        <end position="21"/>
    </location>
</feature>
<comment type="caution">
    <text evidence="3">The sequence shown here is derived from an EMBL/GenBank/DDBJ whole genome shotgun (WGS) entry which is preliminary data.</text>
</comment>
<keyword evidence="2" id="KW-0732">Signal</keyword>
<dbReference type="Proteomes" id="UP000566819">
    <property type="component" value="Unassembled WGS sequence"/>
</dbReference>
<keyword evidence="1" id="KW-1133">Transmembrane helix</keyword>
<feature type="transmembrane region" description="Helical" evidence="1">
    <location>
        <begin position="431"/>
        <end position="455"/>
    </location>
</feature>
<accession>A0A8H4RHR5</accession>
<dbReference type="OrthoDB" id="258392at2759"/>
<dbReference type="GO" id="GO:0016791">
    <property type="term" value="F:phosphatase activity"/>
    <property type="evidence" value="ECO:0007669"/>
    <property type="project" value="TreeGrafter"/>
</dbReference>
<evidence type="ECO:0008006" key="5">
    <source>
        <dbReference type="Google" id="ProtNLM"/>
    </source>
</evidence>
<keyword evidence="1" id="KW-0812">Transmembrane</keyword>
<keyword evidence="1" id="KW-0472">Membrane</keyword>
<organism evidence="3 4">
    <name type="scientific">Cudoniella acicularis</name>
    <dbReference type="NCBI Taxonomy" id="354080"/>
    <lineage>
        <taxon>Eukaryota</taxon>
        <taxon>Fungi</taxon>
        <taxon>Dikarya</taxon>
        <taxon>Ascomycota</taxon>
        <taxon>Pezizomycotina</taxon>
        <taxon>Leotiomycetes</taxon>
        <taxon>Helotiales</taxon>
        <taxon>Tricladiaceae</taxon>
        <taxon>Cudoniella</taxon>
    </lineage>
</organism>
<reference evidence="3 4" key="1">
    <citation type="submission" date="2020-03" db="EMBL/GenBank/DDBJ databases">
        <title>Draft Genome Sequence of Cudoniella acicularis.</title>
        <authorList>
            <person name="Buettner E."/>
            <person name="Kellner H."/>
        </authorList>
    </citation>
    <scope>NUCLEOTIDE SEQUENCE [LARGE SCALE GENOMIC DNA]</scope>
    <source>
        <strain evidence="3 4">DSM 108380</strain>
    </source>
</reference>
<feature type="chain" id="PRO_5034109293" description="Histidine acid phosphatase" evidence="2">
    <location>
        <begin position="22"/>
        <end position="480"/>
    </location>
</feature>